<evidence type="ECO:0000256" key="1">
    <source>
        <dbReference type="SAM" id="MobiDB-lite"/>
    </source>
</evidence>
<dbReference type="AlphaFoldDB" id="A0A3L8SLA6"/>
<comment type="caution">
    <text evidence="2">The sequence shown here is derived from an EMBL/GenBank/DDBJ whole genome shotgun (WGS) entry which is preliminary data.</text>
</comment>
<dbReference type="EMBL" id="QUSF01000014">
    <property type="protein sequence ID" value="RLW04006.1"/>
    <property type="molecule type" value="Genomic_DNA"/>
</dbReference>
<gene>
    <name evidence="2" type="ORF">DV515_00005945</name>
</gene>
<keyword evidence="3" id="KW-1185">Reference proteome</keyword>
<name>A0A3L8SLA6_CHLGU</name>
<organism evidence="2 3">
    <name type="scientific">Chloebia gouldiae</name>
    <name type="common">Gouldian finch</name>
    <name type="synonym">Erythrura gouldiae</name>
    <dbReference type="NCBI Taxonomy" id="44316"/>
    <lineage>
        <taxon>Eukaryota</taxon>
        <taxon>Metazoa</taxon>
        <taxon>Chordata</taxon>
        <taxon>Craniata</taxon>
        <taxon>Vertebrata</taxon>
        <taxon>Euteleostomi</taxon>
        <taxon>Archelosauria</taxon>
        <taxon>Archosauria</taxon>
        <taxon>Dinosauria</taxon>
        <taxon>Saurischia</taxon>
        <taxon>Theropoda</taxon>
        <taxon>Coelurosauria</taxon>
        <taxon>Aves</taxon>
        <taxon>Neognathae</taxon>
        <taxon>Neoaves</taxon>
        <taxon>Telluraves</taxon>
        <taxon>Australaves</taxon>
        <taxon>Passeriformes</taxon>
        <taxon>Passeroidea</taxon>
        <taxon>Passeridae</taxon>
        <taxon>Chloebia</taxon>
    </lineage>
</organism>
<sequence length="69" mass="7256">MVRTEAGHCTETSRCSPSRMCRTFSAPITRTVGRPKSASYPPQTAADEGKVLPGTAAAAPGSLTLHRAR</sequence>
<feature type="region of interest" description="Disordered" evidence="1">
    <location>
        <begin position="32"/>
        <end position="69"/>
    </location>
</feature>
<proteinExistence type="predicted"/>
<dbReference type="Proteomes" id="UP000276834">
    <property type="component" value="Unassembled WGS sequence"/>
</dbReference>
<accession>A0A3L8SLA6</accession>
<reference evidence="2 3" key="1">
    <citation type="journal article" date="2018" name="Proc. R. Soc. B">
        <title>A non-coding region near Follistatin controls head colour polymorphism in the Gouldian finch.</title>
        <authorList>
            <person name="Toomey M.B."/>
            <person name="Marques C.I."/>
            <person name="Andrade P."/>
            <person name="Araujo P.M."/>
            <person name="Sabatino S."/>
            <person name="Gazda M.A."/>
            <person name="Afonso S."/>
            <person name="Lopes R.J."/>
            <person name="Corbo J.C."/>
            <person name="Carneiro M."/>
        </authorList>
    </citation>
    <scope>NUCLEOTIDE SEQUENCE [LARGE SCALE GENOMIC DNA]</scope>
    <source>
        <strain evidence="2">Red01</strain>
        <tissue evidence="2">Muscle</tissue>
    </source>
</reference>
<evidence type="ECO:0000313" key="3">
    <source>
        <dbReference type="Proteomes" id="UP000276834"/>
    </source>
</evidence>
<evidence type="ECO:0000313" key="2">
    <source>
        <dbReference type="EMBL" id="RLW04006.1"/>
    </source>
</evidence>
<protein>
    <submittedName>
        <fullName evidence="2">Uncharacterized protein</fullName>
    </submittedName>
</protein>